<dbReference type="AlphaFoldDB" id="A0A4S4M308"/>
<feature type="region of interest" description="Disordered" evidence="1">
    <location>
        <begin position="128"/>
        <end position="148"/>
    </location>
</feature>
<gene>
    <name evidence="2" type="ORF">EW146_g2288</name>
</gene>
<reference evidence="2 3" key="1">
    <citation type="submission" date="2019-02" db="EMBL/GenBank/DDBJ databases">
        <title>Genome sequencing of the rare red list fungi Bondarzewia mesenterica.</title>
        <authorList>
            <person name="Buettner E."/>
            <person name="Kellner H."/>
        </authorList>
    </citation>
    <scope>NUCLEOTIDE SEQUENCE [LARGE SCALE GENOMIC DNA]</scope>
    <source>
        <strain evidence="2 3">DSM 108281</strain>
    </source>
</reference>
<sequence length="285" mass="31638">MPPSFYVDSIADDNDAGHHSLGSSYSIIAPQTDESSCAYLSGPGHRSSRTGCGNLSNLLRYQPIQDQSPLIQETRPSRQSLPVDVLHEKILPAHVHGDQRHRYTSLPTIDAPDLLKHSPDREIRMADYSPPIDSQCSPHIPERPLRPRFPHVDSEFIRRGSGGSPLFEKHQRLQAELEDDGYTPRDSGEEGLPHGISSWAWPAPTDTRPRKDAAETEKVDMDDFGGMEAEVKQKSELELILKSLGVQNSDDNSDRSYYGSIIDSEASWSDDEGMGDQGKISGRHT</sequence>
<name>A0A4S4M308_9AGAM</name>
<feature type="region of interest" description="Disordered" evidence="1">
    <location>
        <begin position="263"/>
        <end position="285"/>
    </location>
</feature>
<feature type="compositionally biased region" description="Basic and acidic residues" evidence="1">
    <location>
        <begin position="182"/>
        <end position="192"/>
    </location>
</feature>
<proteinExistence type="predicted"/>
<dbReference type="OrthoDB" id="10661106at2759"/>
<dbReference type="Proteomes" id="UP000310158">
    <property type="component" value="Unassembled WGS sequence"/>
</dbReference>
<keyword evidence="3" id="KW-1185">Reference proteome</keyword>
<evidence type="ECO:0000313" key="2">
    <source>
        <dbReference type="EMBL" id="THH18748.1"/>
    </source>
</evidence>
<accession>A0A4S4M308</accession>
<feature type="compositionally biased region" description="Basic and acidic residues" evidence="1">
    <location>
        <begin position="207"/>
        <end position="216"/>
    </location>
</feature>
<comment type="caution">
    <text evidence="2">The sequence shown here is derived from an EMBL/GenBank/DDBJ whole genome shotgun (WGS) entry which is preliminary data.</text>
</comment>
<dbReference type="EMBL" id="SGPL01000065">
    <property type="protein sequence ID" value="THH18748.1"/>
    <property type="molecule type" value="Genomic_DNA"/>
</dbReference>
<organism evidence="2 3">
    <name type="scientific">Bondarzewia mesenterica</name>
    <dbReference type="NCBI Taxonomy" id="1095465"/>
    <lineage>
        <taxon>Eukaryota</taxon>
        <taxon>Fungi</taxon>
        <taxon>Dikarya</taxon>
        <taxon>Basidiomycota</taxon>
        <taxon>Agaricomycotina</taxon>
        <taxon>Agaricomycetes</taxon>
        <taxon>Russulales</taxon>
        <taxon>Bondarzewiaceae</taxon>
        <taxon>Bondarzewia</taxon>
    </lineage>
</organism>
<feature type="region of interest" description="Disordered" evidence="1">
    <location>
        <begin position="180"/>
        <end position="216"/>
    </location>
</feature>
<protein>
    <submittedName>
        <fullName evidence="2">Uncharacterized protein</fullName>
    </submittedName>
</protein>
<evidence type="ECO:0000256" key="1">
    <source>
        <dbReference type="SAM" id="MobiDB-lite"/>
    </source>
</evidence>
<evidence type="ECO:0000313" key="3">
    <source>
        <dbReference type="Proteomes" id="UP000310158"/>
    </source>
</evidence>